<evidence type="ECO:0000313" key="2">
    <source>
        <dbReference type="EMBL" id="KAK8223113.1"/>
    </source>
</evidence>
<organism evidence="2 3">
    <name type="scientific">Phyllosticta capitalensis</name>
    <dbReference type="NCBI Taxonomy" id="121624"/>
    <lineage>
        <taxon>Eukaryota</taxon>
        <taxon>Fungi</taxon>
        <taxon>Dikarya</taxon>
        <taxon>Ascomycota</taxon>
        <taxon>Pezizomycotina</taxon>
        <taxon>Dothideomycetes</taxon>
        <taxon>Dothideomycetes incertae sedis</taxon>
        <taxon>Botryosphaeriales</taxon>
        <taxon>Phyllostictaceae</taxon>
        <taxon>Phyllosticta</taxon>
    </lineage>
</organism>
<dbReference type="Proteomes" id="UP001492380">
    <property type="component" value="Unassembled WGS sequence"/>
</dbReference>
<gene>
    <name evidence="2" type="ORF">HDK90DRAFT_112675</name>
</gene>
<sequence>MAESPPRYQYAPLEGPNSFRILELLKGEDGEPLRCNINHVSMDRRPQYEALSYVWSVGKATIYCGSSNTNATLKVSVTCLRALKALRLRDQSRSLWIDAICINQEDSPAAIAEKNQQVKMMHKIYENAFRVLVYPMGLHKLSREDVGTLLGLLNLERDQLHQEKIPIPQEYQDMARLVDKDFGIFQIHGIALRMDWFFRTWVIQEAALAEEATMILEKAEAPFYELLDLSLKMYEKRDRSQDDELRSQLFLHASLHNRSTPRPSLLQLAHIARGAKATRPVDKLYALIGIASDRDHFQNAISYGKNVATVFADFSQRFINQSRNLDLLSVVRESPPSEVLPSWAVQWDTMNVNYCTVLDPFGSRKNFIACGDFASTEMQGQNTQELHLRGIKIDSVATRSIRASEDSVQKLAAKARSLFPCLEEKICRMSGQSPESQAQTCVIYNDIEKAIMNTLSCGAVRMDEQVVKASANPMFESDEHSFYGFGREVWTEVIHHAKYYAFINTSSGYMGLVDKLASKGDIICILSGGSVPYVLRPVPGEEGKYQFISEAYIEGVMHGEAMEGNEEKDLQDFILV</sequence>
<evidence type="ECO:0000313" key="3">
    <source>
        <dbReference type="Proteomes" id="UP001492380"/>
    </source>
</evidence>
<evidence type="ECO:0000259" key="1">
    <source>
        <dbReference type="Pfam" id="PF06985"/>
    </source>
</evidence>
<dbReference type="PANTHER" id="PTHR24148">
    <property type="entry name" value="ANKYRIN REPEAT DOMAIN-CONTAINING PROTEIN 39 HOMOLOG-RELATED"/>
    <property type="match status" value="1"/>
</dbReference>
<reference evidence="2 3" key="1">
    <citation type="submission" date="2024-04" db="EMBL/GenBank/DDBJ databases">
        <title>Phyllosticta paracitricarpa is synonymous to the EU quarantine fungus P. citricarpa based on phylogenomic analyses.</title>
        <authorList>
            <consortium name="Lawrence Berkeley National Laboratory"/>
            <person name="Van Ingen-Buijs V.A."/>
            <person name="Van Westerhoven A.C."/>
            <person name="Haridas S."/>
            <person name="Skiadas P."/>
            <person name="Martin F."/>
            <person name="Groenewald J.Z."/>
            <person name="Crous P.W."/>
            <person name="Seidl M.F."/>
        </authorList>
    </citation>
    <scope>NUCLEOTIDE SEQUENCE [LARGE SCALE GENOMIC DNA]</scope>
    <source>
        <strain evidence="2 3">CBS 123374</strain>
    </source>
</reference>
<protein>
    <submittedName>
        <fullName evidence="2">Heterokaryon incompatibility protein-domain-containing protein</fullName>
    </submittedName>
</protein>
<dbReference type="EMBL" id="JBBWRZ010000014">
    <property type="protein sequence ID" value="KAK8223113.1"/>
    <property type="molecule type" value="Genomic_DNA"/>
</dbReference>
<dbReference type="PANTHER" id="PTHR24148:SF64">
    <property type="entry name" value="HETEROKARYON INCOMPATIBILITY DOMAIN-CONTAINING PROTEIN"/>
    <property type="match status" value="1"/>
</dbReference>
<feature type="domain" description="Heterokaryon incompatibility" evidence="1">
    <location>
        <begin position="48"/>
        <end position="205"/>
    </location>
</feature>
<comment type="caution">
    <text evidence="2">The sequence shown here is derived from an EMBL/GenBank/DDBJ whole genome shotgun (WGS) entry which is preliminary data.</text>
</comment>
<name>A0ABR1Y8Z7_9PEZI</name>
<proteinExistence type="predicted"/>
<dbReference type="InterPro" id="IPR052895">
    <property type="entry name" value="HetReg/Transcr_Mod"/>
</dbReference>
<dbReference type="InterPro" id="IPR010730">
    <property type="entry name" value="HET"/>
</dbReference>
<dbReference type="Pfam" id="PF06985">
    <property type="entry name" value="HET"/>
    <property type="match status" value="1"/>
</dbReference>
<keyword evidence="3" id="KW-1185">Reference proteome</keyword>
<accession>A0ABR1Y8Z7</accession>
<dbReference type="Pfam" id="PF26639">
    <property type="entry name" value="Het-6_barrel"/>
    <property type="match status" value="1"/>
</dbReference>